<gene>
    <name evidence="1" type="ORF">AB205_0039010</name>
</gene>
<sequence length="248" mass="27612">SLLYILPSVIYPQHSSPVHTAHCHTICTYCPLSYPLHSSPVHNAHCHTLNTPVLYILPTVIPSTLLSYIAYCHSSKSPLHNFSLMCPLSYPPHSSTVHTAHCYTHHTLLLYILHTVIPSTLLSCTYCPMSCPPYSSIAHTAQCHTIHNLLLYILPTVMPSYSSIAHTSLCNILNTPLLYVNCCHTLSSPLPNKFATVTPFSLFSCKYYLLCTHVLYIMSYTLNSFPTTPGKKYGITILGKCSFNDLIV</sequence>
<reference evidence="2" key="1">
    <citation type="journal article" date="2017" name="Nat. Commun.">
        <title>The North American bullfrog draft genome provides insight into hormonal regulation of long noncoding RNA.</title>
        <authorList>
            <person name="Hammond S.A."/>
            <person name="Warren R.L."/>
            <person name="Vandervalk B.P."/>
            <person name="Kucuk E."/>
            <person name="Khan H."/>
            <person name="Gibb E.A."/>
            <person name="Pandoh P."/>
            <person name="Kirk H."/>
            <person name="Zhao Y."/>
            <person name="Jones M."/>
            <person name="Mungall A.J."/>
            <person name="Coope R."/>
            <person name="Pleasance S."/>
            <person name="Moore R.A."/>
            <person name="Holt R.A."/>
            <person name="Round J.M."/>
            <person name="Ohora S."/>
            <person name="Walle B.V."/>
            <person name="Veldhoen N."/>
            <person name="Helbing C.C."/>
            <person name="Birol I."/>
        </authorList>
    </citation>
    <scope>NUCLEOTIDE SEQUENCE [LARGE SCALE GENOMIC DNA]</scope>
</reference>
<evidence type="ECO:0000313" key="2">
    <source>
        <dbReference type="Proteomes" id="UP000228934"/>
    </source>
</evidence>
<dbReference type="EMBL" id="KZ020505">
    <property type="protein sequence ID" value="PIO14236.1"/>
    <property type="molecule type" value="Genomic_DNA"/>
</dbReference>
<keyword evidence="2" id="KW-1185">Reference proteome</keyword>
<protein>
    <submittedName>
        <fullName evidence="1">Uncharacterized protein</fullName>
    </submittedName>
</protein>
<feature type="non-terminal residue" evidence="1">
    <location>
        <position position="1"/>
    </location>
</feature>
<accession>A0A2G9QF72</accession>
<dbReference type="AlphaFoldDB" id="A0A2G9QF72"/>
<organism evidence="1 2">
    <name type="scientific">Aquarana catesbeiana</name>
    <name type="common">American bullfrog</name>
    <name type="synonym">Rana catesbeiana</name>
    <dbReference type="NCBI Taxonomy" id="8400"/>
    <lineage>
        <taxon>Eukaryota</taxon>
        <taxon>Metazoa</taxon>
        <taxon>Chordata</taxon>
        <taxon>Craniata</taxon>
        <taxon>Vertebrata</taxon>
        <taxon>Euteleostomi</taxon>
        <taxon>Amphibia</taxon>
        <taxon>Batrachia</taxon>
        <taxon>Anura</taxon>
        <taxon>Neobatrachia</taxon>
        <taxon>Ranoidea</taxon>
        <taxon>Ranidae</taxon>
        <taxon>Aquarana</taxon>
    </lineage>
</organism>
<dbReference type="Proteomes" id="UP000228934">
    <property type="component" value="Unassembled WGS sequence"/>
</dbReference>
<proteinExistence type="predicted"/>
<evidence type="ECO:0000313" key="1">
    <source>
        <dbReference type="EMBL" id="PIO14236.1"/>
    </source>
</evidence>
<name>A0A2G9QF72_AQUCT</name>